<sequence>MLTDKPSRRYLAWPVVIGAAAAITACSMGEASTDDRSAKTENTPQVSVQAEPVCGLVDEAVVEEVLGTTDVSTTGTAARAQDEGVGVDSEATDCIITPRDAKHPAITVEVEQVSDEDETRTRVQDESSGPDCDWLADPDYEGYICDVATAGHGHDVGIKAVRDGTLIHVSISGWSDSNSDRRTELTQVATSSVFFSFAPEER</sequence>
<dbReference type="RefSeq" id="WP_069599477.1">
    <property type="nucleotide sequence ID" value="NZ_CP017150.1"/>
</dbReference>
<dbReference type="KEGG" id="blin:BLSMQ_0657"/>
<evidence type="ECO:0000313" key="1">
    <source>
        <dbReference type="EMBL" id="AOP52371.1"/>
    </source>
</evidence>
<protein>
    <submittedName>
        <fullName evidence="1">Uncharacterized protein</fullName>
    </submittedName>
</protein>
<dbReference type="PROSITE" id="PS51257">
    <property type="entry name" value="PROKAR_LIPOPROTEIN"/>
    <property type="match status" value="1"/>
</dbReference>
<proteinExistence type="predicted"/>
<evidence type="ECO:0000313" key="2">
    <source>
        <dbReference type="Proteomes" id="UP000094793"/>
    </source>
</evidence>
<gene>
    <name evidence="1" type="ORF">BLSMQ_0657</name>
</gene>
<name>A0A1D7W009_BREAU</name>
<accession>A0A1D7W009</accession>
<reference evidence="2" key="1">
    <citation type="submission" date="2016-09" db="EMBL/GenBank/DDBJ databases">
        <title>Complete Genome Sequence of Brevibacterium linens SMQ-1335.</title>
        <authorList>
            <person name="de Melo A.G."/>
            <person name="Labrie S.J."/>
            <person name="Dumaresq J."/>
            <person name="Roberts R.J."/>
            <person name="Tremblay D.M."/>
            <person name="Moineau S."/>
        </authorList>
    </citation>
    <scope>NUCLEOTIDE SEQUENCE [LARGE SCALE GENOMIC DNA]</scope>
    <source>
        <strain evidence="2">SMQ-1335</strain>
    </source>
</reference>
<organism evidence="1 2">
    <name type="scientific">Brevibacterium aurantiacum</name>
    <dbReference type="NCBI Taxonomy" id="273384"/>
    <lineage>
        <taxon>Bacteria</taxon>
        <taxon>Bacillati</taxon>
        <taxon>Actinomycetota</taxon>
        <taxon>Actinomycetes</taxon>
        <taxon>Micrococcales</taxon>
        <taxon>Brevibacteriaceae</taxon>
        <taxon>Brevibacterium</taxon>
    </lineage>
</organism>
<dbReference type="Proteomes" id="UP000094793">
    <property type="component" value="Chromosome"/>
</dbReference>
<dbReference type="AlphaFoldDB" id="A0A1D7W009"/>
<dbReference type="EMBL" id="CP017150">
    <property type="protein sequence ID" value="AOP52371.1"/>
    <property type="molecule type" value="Genomic_DNA"/>
</dbReference>